<protein>
    <submittedName>
        <fullName evidence="2">Menaquinone-dependent protoporphyrinogen oxidase</fullName>
        <ecNumber evidence="2">1.3.5.3</ecNumber>
    </submittedName>
</protein>
<organism evidence="2 3">
    <name type="scientific">Sedimentibacter acidaminivorans</name>
    <dbReference type="NCBI Taxonomy" id="913099"/>
    <lineage>
        <taxon>Bacteria</taxon>
        <taxon>Bacillati</taxon>
        <taxon>Bacillota</taxon>
        <taxon>Tissierellia</taxon>
        <taxon>Sedimentibacter</taxon>
    </lineage>
</organism>
<keyword evidence="3" id="KW-1185">Reference proteome</keyword>
<dbReference type="EC" id="1.3.5.3" evidence="2"/>
<feature type="domain" description="Flavodoxin" evidence="1">
    <location>
        <begin position="4"/>
        <end position="135"/>
    </location>
</feature>
<dbReference type="Pfam" id="PF12724">
    <property type="entry name" value="Flavodoxin_5"/>
    <property type="match status" value="1"/>
</dbReference>
<proteinExistence type="predicted"/>
<dbReference type="GO" id="GO:0016491">
    <property type="term" value="F:oxidoreductase activity"/>
    <property type="evidence" value="ECO:0007669"/>
    <property type="project" value="UniProtKB-KW"/>
</dbReference>
<accession>A0ABS4GFV5</accession>
<dbReference type="RefSeq" id="WP_209512302.1">
    <property type="nucleotide sequence ID" value="NZ_JAGGKS010000007.1"/>
</dbReference>
<evidence type="ECO:0000259" key="1">
    <source>
        <dbReference type="Pfam" id="PF12724"/>
    </source>
</evidence>
<comment type="caution">
    <text evidence="2">The sequence shown here is derived from an EMBL/GenBank/DDBJ whole genome shotgun (WGS) entry which is preliminary data.</text>
</comment>
<dbReference type="SUPFAM" id="SSF52218">
    <property type="entry name" value="Flavoproteins"/>
    <property type="match status" value="1"/>
</dbReference>
<dbReference type="PANTHER" id="PTHR38030">
    <property type="entry name" value="PROTOPORPHYRINOGEN IX DEHYDROGENASE [MENAQUINONE]"/>
    <property type="match status" value="1"/>
</dbReference>
<dbReference type="PANTHER" id="PTHR38030:SF2">
    <property type="entry name" value="PROTOPORPHYRINOGEN IX DEHYDROGENASE [QUINONE]"/>
    <property type="match status" value="1"/>
</dbReference>
<dbReference type="Gene3D" id="3.40.50.360">
    <property type="match status" value="1"/>
</dbReference>
<dbReference type="Proteomes" id="UP001519342">
    <property type="component" value="Unassembled WGS sequence"/>
</dbReference>
<dbReference type="InterPro" id="IPR029039">
    <property type="entry name" value="Flavoprotein-like_sf"/>
</dbReference>
<keyword evidence="2" id="KW-0560">Oxidoreductase</keyword>
<dbReference type="InterPro" id="IPR026816">
    <property type="entry name" value="Flavodoxin_dom"/>
</dbReference>
<evidence type="ECO:0000313" key="2">
    <source>
        <dbReference type="EMBL" id="MBP1926568.1"/>
    </source>
</evidence>
<dbReference type="EMBL" id="JAGGKS010000007">
    <property type="protein sequence ID" value="MBP1926568.1"/>
    <property type="molecule type" value="Genomic_DNA"/>
</dbReference>
<name>A0ABS4GFV5_9FIRM</name>
<reference evidence="2 3" key="1">
    <citation type="submission" date="2021-03" db="EMBL/GenBank/DDBJ databases">
        <title>Genomic Encyclopedia of Type Strains, Phase IV (KMG-IV): sequencing the most valuable type-strain genomes for metagenomic binning, comparative biology and taxonomic classification.</title>
        <authorList>
            <person name="Goeker M."/>
        </authorList>
    </citation>
    <scope>NUCLEOTIDE SEQUENCE [LARGE SCALE GENOMIC DNA]</scope>
    <source>
        <strain evidence="2 3">DSM 24004</strain>
    </source>
</reference>
<gene>
    <name evidence="2" type="ORF">J2Z76_002437</name>
</gene>
<dbReference type="InterPro" id="IPR052200">
    <property type="entry name" value="Protoporphyrinogen_IX_DH"/>
</dbReference>
<evidence type="ECO:0000313" key="3">
    <source>
        <dbReference type="Proteomes" id="UP001519342"/>
    </source>
</evidence>
<sequence length="159" mass="18373">MSILIAYASKNNTTETCAKILNEKLPESEVINLSRKKPDLSLYDTIIIGSCIRFNYIHSDVKNFIGDNIEELLKKRTSIYLCCAFPEKANQYILHNFPKRLLNHSTSIECFGGKLKVKPYKFFDKLVMKTVVKNYKLDNRKLTEIDTDSIEKMVNELSL</sequence>